<dbReference type="Proteomes" id="UP000319848">
    <property type="component" value="Unassembled WGS sequence"/>
</dbReference>
<evidence type="ECO:0000313" key="3">
    <source>
        <dbReference type="Proteomes" id="UP000319848"/>
    </source>
</evidence>
<dbReference type="Pfam" id="PF13443">
    <property type="entry name" value="HTH_26"/>
    <property type="match status" value="1"/>
</dbReference>
<name>V6S857_9FLAO</name>
<accession>V6S857</accession>
<dbReference type="InterPro" id="IPR001387">
    <property type="entry name" value="Cro/C1-type_HTH"/>
</dbReference>
<proteinExistence type="predicted"/>
<organism evidence="2 3">
    <name type="scientific">Flavobacterium cauense R2A-7</name>
    <dbReference type="NCBI Taxonomy" id="1341154"/>
    <lineage>
        <taxon>Bacteria</taxon>
        <taxon>Pseudomonadati</taxon>
        <taxon>Bacteroidota</taxon>
        <taxon>Flavobacteriia</taxon>
        <taxon>Flavobacteriales</taxon>
        <taxon>Flavobacteriaceae</taxon>
        <taxon>Flavobacterium</taxon>
    </lineage>
</organism>
<keyword evidence="3" id="KW-1185">Reference proteome</keyword>
<evidence type="ECO:0000259" key="1">
    <source>
        <dbReference type="Pfam" id="PF13443"/>
    </source>
</evidence>
<dbReference type="OrthoDB" id="9805309at2"/>
<dbReference type="AlphaFoldDB" id="V6S857"/>
<dbReference type="EMBL" id="VLKQ01000011">
    <property type="protein sequence ID" value="TWI10202.1"/>
    <property type="molecule type" value="Genomic_DNA"/>
</dbReference>
<gene>
    <name evidence="2" type="ORF">IP98_02421</name>
</gene>
<dbReference type="RefSeq" id="WP_023570053.1">
    <property type="nucleotide sequence ID" value="NZ_AVBI01000012.1"/>
</dbReference>
<keyword evidence="2" id="KW-0238">DNA-binding</keyword>
<evidence type="ECO:0000313" key="2">
    <source>
        <dbReference type="EMBL" id="TWI10202.1"/>
    </source>
</evidence>
<sequence length="116" mass="13410">MLFLNLQRLTKLKGINRPFSYFMSLGYPRGLASKMAQSQMQTFSVKRLEELCIHFNCTPNDLFEFRPDSKNPLPETHPLHALKRDDTAEEVINLLHDLPVEKIRALAALLKNENTK</sequence>
<dbReference type="GO" id="GO:0003677">
    <property type="term" value="F:DNA binding"/>
    <property type="evidence" value="ECO:0007669"/>
    <property type="project" value="UniProtKB-KW"/>
</dbReference>
<dbReference type="STRING" id="1341154.FCR2A7T_08860"/>
<reference evidence="2 3" key="1">
    <citation type="journal article" date="2015" name="Stand. Genomic Sci.">
        <title>Genomic Encyclopedia of Bacterial and Archaeal Type Strains, Phase III: the genomes of soil and plant-associated and newly described type strains.</title>
        <authorList>
            <person name="Whitman W.B."/>
            <person name="Woyke T."/>
            <person name="Klenk H.P."/>
            <person name="Zhou Y."/>
            <person name="Lilburn T.G."/>
            <person name="Beck B.J."/>
            <person name="De Vos P."/>
            <person name="Vandamme P."/>
            <person name="Eisen J.A."/>
            <person name="Garrity G."/>
            <person name="Hugenholtz P."/>
            <person name="Kyrpides N.C."/>
        </authorList>
    </citation>
    <scope>NUCLEOTIDE SEQUENCE [LARGE SCALE GENOMIC DNA]</scope>
    <source>
        <strain evidence="2 3">CGMCC 1.7270</strain>
    </source>
</reference>
<protein>
    <submittedName>
        <fullName evidence="2">Cro/C1-type helix-turn-helix DNA-binding protein</fullName>
    </submittedName>
</protein>
<feature type="domain" description="HTH cro/C1-type" evidence="1">
    <location>
        <begin position="25"/>
        <end position="68"/>
    </location>
</feature>
<comment type="caution">
    <text evidence="2">The sequence shown here is derived from an EMBL/GenBank/DDBJ whole genome shotgun (WGS) entry which is preliminary data.</text>
</comment>